<feature type="compositionally biased region" description="Acidic residues" evidence="1">
    <location>
        <begin position="210"/>
        <end position="225"/>
    </location>
</feature>
<evidence type="ECO:0000256" key="2">
    <source>
        <dbReference type="SAM" id="SignalP"/>
    </source>
</evidence>
<feature type="compositionally biased region" description="Basic and acidic residues" evidence="1">
    <location>
        <begin position="261"/>
        <end position="274"/>
    </location>
</feature>
<comment type="caution">
    <text evidence="3">The sequence shown here is derived from an EMBL/GenBank/DDBJ whole genome shotgun (WGS) entry which is preliminary data.</text>
</comment>
<protein>
    <submittedName>
        <fullName evidence="3">Uncharacterized protein</fullName>
    </submittedName>
</protein>
<feature type="compositionally biased region" description="Basic and acidic residues" evidence="1">
    <location>
        <begin position="228"/>
        <end position="249"/>
    </location>
</feature>
<dbReference type="Proteomes" id="UP000292362">
    <property type="component" value="Unassembled WGS sequence"/>
</dbReference>
<accession>A0A4Q9KZV0</accession>
<dbReference type="EMBL" id="PITJ01000959">
    <property type="protein sequence ID" value="TBU00587.1"/>
    <property type="molecule type" value="Genomic_DNA"/>
</dbReference>
<feature type="region of interest" description="Disordered" evidence="1">
    <location>
        <begin position="97"/>
        <end position="274"/>
    </location>
</feature>
<sequence length="274" mass="32058">MNKNICRFLIQSIMFLISVTKVNCLNYPTRNQNNIAAMFIIEENPDKRVPSLIEENPNPNKIAQKKRRGRKFKLFDNLPVMKIQIIATNFNKPKVFREESTKDESKENNNQIEEKDNVQDESREEENDENKYDGECNIENSDEKDRLKDSDTDNKIEKDKENNIEKNDEKESLQDKIFVEENEDIEISSETKSGDGDENEEDTSEKTSEEAENNVEQDEEEDTYINEDNQKDLTKEEASDIYEKADKVQDLAMEENSNEDTNSKNQKELLEMTD</sequence>
<feature type="compositionally biased region" description="Basic and acidic residues" evidence="1">
    <location>
        <begin position="97"/>
        <end position="121"/>
    </location>
</feature>
<evidence type="ECO:0000313" key="4">
    <source>
        <dbReference type="Proteomes" id="UP000292362"/>
    </source>
</evidence>
<evidence type="ECO:0000256" key="1">
    <source>
        <dbReference type="SAM" id="MobiDB-lite"/>
    </source>
</evidence>
<dbReference type="VEuPathDB" id="MicrosporidiaDB:CWI37_0959p0010"/>
<feature type="signal peptide" evidence="2">
    <location>
        <begin position="1"/>
        <end position="24"/>
    </location>
</feature>
<feature type="compositionally biased region" description="Basic and acidic residues" evidence="1">
    <location>
        <begin position="141"/>
        <end position="179"/>
    </location>
</feature>
<evidence type="ECO:0000313" key="3">
    <source>
        <dbReference type="EMBL" id="TBU00587.1"/>
    </source>
</evidence>
<proteinExistence type="predicted"/>
<organism evidence="3 4">
    <name type="scientific">Hamiltosporidium tvaerminnensis</name>
    <dbReference type="NCBI Taxonomy" id="1176355"/>
    <lineage>
        <taxon>Eukaryota</taxon>
        <taxon>Fungi</taxon>
        <taxon>Fungi incertae sedis</taxon>
        <taxon>Microsporidia</taxon>
        <taxon>Dubosqiidae</taxon>
        <taxon>Hamiltosporidium</taxon>
    </lineage>
</organism>
<keyword evidence="2" id="KW-0732">Signal</keyword>
<feature type="chain" id="PRO_5020437583" evidence="2">
    <location>
        <begin position="25"/>
        <end position="274"/>
    </location>
</feature>
<reference evidence="3 4" key="1">
    <citation type="submission" date="2017-12" db="EMBL/GenBank/DDBJ databases">
        <authorList>
            <person name="Pombert J.-F."/>
            <person name="Haag K.L."/>
            <person name="Ebert D."/>
        </authorList>
    </citation>
    <scope>NUCLEOTIDE SEQUENCE [LARGE SCALE GENOMIC DNA]</scope>
    <source>
        <strain evidence="3">FI-OER-3-3</strain>
    </source>
</reference>
<gene>
    <name evidence="3" type="ORF">CWI37_0959p0010</name>
</gene>
<name>A0A4Q9KZV0_9MICR</name>
<dbReference type="AlphaFoldDB" id="A0A4Q9KZV0"/>